<accession>A0A8J2NLC9</accession>
<evidence type="ECO:0000313" key="2">
    <source>
        <dbReference type="EMBL" id="CAG7648088.1"/>
    </source>
</evidence>
<dbReference type="InterPro" id="IPR051064">
    <property type="entry name" value="SEC14/CRAL-TRIO_domain"/>
</dbReference>
<gene>
    <name evidence="2" type="ORF">AFUS01_LOCUS648</name>
</gene>
<feature type="domain" description="CRAL/TRIO N-terminal" evidence="1">
    <location>
        <begin position="34"/>
        <end position="59"/>
    </location>
</feature>
<evidence type="ECO:0000313" key="3">
    <source>
        <dbReference type="Proteomes" id="UP000708208"/>
    </source>
</evidence>
<dbReference type="GO" id="GO:0005737">
    <property type="term" value="C:cytoplasm"/>
    <property type="evidence" value="ECO:0007669"/>
    <property type="project" value="TreeGrafter"/>
</dbReference>
<organism evidence="2 3">
    <name type="scientific">Allacma fusca</name>
    <dbReference type="NCBI Taxonomy" id="39272"/>
    <lineage>
        <taxon>Eukaryota</taxon>
        <taxon>Metazoa</taxon>
        <taxon>Ecdysozoa</taxon>
        <taxon>Arthropoda</taxon>
        <taxon>Hexapoda</taxon>
        <taxon>Collembola</taxon>
        <taxon>Symphypleona</taxon>
        <taxon>Sminthuridae</taxon>
        <taxon>Allacma</taxon>
    </lineage>
</organism>
<dbReference type="PANTHER" id="PTHR23324">
    <property type="entry name" value="SEC14 RELATED PROTEIN"/>
    <property type="match status" value="1"/>
</dbReference>
<dbReference type="AlphaFoldDB" id="A0A8J2NLC9"/>
<protein>
    <recommendedName>
        <fullName evidence="1">CRAL/TRIO N-terminal domain-containing protein</fullName>
    </recommendedName>
</protein>
<dbReference type="Pfam" id="PF03765">
    <property type="entry name" value="CRAL_TRIO_N"/>
    <property type="match status" value="1"/>
</dbReference>
<proteinExistence type="predicted"/>
<sequence>MDPNSVTAQEKIALKKFRANISDVLETLSEYDAHDLNLIRWIRARDFNLADAEKMLRKSLAWRLENNIEKLRVVEYSDFLLSKLVFTPCGHDKEGALSNTLLNIF</sequence>
<dbReference type="Proteomes" id="UP000708208">
    <property type="component" value="Unassembled WGS sequence"/>
</dbReference>
<comment type="caution">
    <text evidence="2">The sequence shown here is derived from an EMBL/GenBank/DDBJ whole genome shotgun (WGS) entry which is preliminary data.</text>
</comment>
<dbReference type="OrthoDB" id="1434354at2759"/>
<dbReference type="PANTHER" id="PTHR23324:SF83">
    <property type="entry name" value="SEC14-LIKE PROTEIN 2"/>
    <property type="match status" value="1"/>
</dbReference>
<name>A0A8J2NLC9_9HEXA</name>
<dbReference type="EMBL" id="CAJVCH010003300">
    <property type="protein sequence ID" value="CAG7648088.1"/>
    <property type="molecule type" value="Genomic_DNA"/>
</dbReference>
<keyword evidence="3" id="KW-1185">Reference proteome</keyword>
<evidence type="ECO:0000259" key="1">
    <source>
        <dbReference type="SMART" id="SM01100"/>
    </source>
</evidence>
<dbReference type="SMART" id="SM01100">
    <property type="entry name" value="CRAL_TRIO_N"/>
    <property type="match status" value="1"/>
</dbReference>
<reference evidence="2" key="1">
    <citation type="submission" date="2021-06" db="EMBL/GenBank/DDBJ databases">
        <authorList>
            <person name="Hodson N. C."/>
            <person name="Mongue J. A."/>
            <person name="Jaron S. K."/>
        </authorList>
    </citation>
    <scope>NUCLEOTIDE SEQUENCE</scope>
</reference>
<dbReference type="InterPro" id="IPR011074">
    <property type="entry name" value="CRAL/TRIO_N_dom"/>
</dbReference>